<keyword evidence="2" id="KW-0472">Membrane</keyword>
<organism evidence="4 5">
    <name type="scientific">Sporolactobacillus shoreicorticis</name>
    <dbReference type="NCBI Taxonomy" id="1923877"/>
    <lineage>
        <taxon>Bacteria</taxon>
        <taxon>Bacillati</taxon>
        <taxon>Bacillota</taxon>
        <taxon>Bacilli</taxon>
        <taxon>Bacillales</taxon>
        <taxon>Sporolactobacillaceae</taxon>
        <taxon>Sporolactobacillus</taxon>
    </lineage>
</organism>
<dbReference type="Proteomes" id="UP001597399">
    <property type="component" value="Unassembled WGS sequence"/>
</dbReference>
<dbReference type="RefSeq" id="WP_253065028.1">
    <property type="nucleotide sequence ID" value="NZ_JAMXWM010000034.1"/>
</dbReference>
<evidence type="ECO:0000313" key="4">
    <source>
        <dbReference type="EMBL" id="MFD2692319.1"/>
    </source>
</evidence>
<dbReference type="Pfam" id="PF05036">
    <property type="entry name" value="SPOR"/>
    <property type="match status" value="1"/>
</dbReference>
<feature type="transmembrane region" description="Helical" evidence="2">
    <location>
        <begin position="97"/>
        <end position="120"/>
    </location>
</feature>
<protein>
    <submittedName>
        <fullName evidence="4">SPOR domain-containing protein</fullName>
    </submittedName>
</protein>
<dbReference type="EMBL" id="JBHUMQ010000001">
    <property type="protein sequence ID" value="MFD2692319.1"/>
    <property type="molecule type" value="Genomic_DNA"/>
</dbReference>
<feature type="domain" description="SPOR" evidence="3">
    <location>
        <begin position="157"/>
        <end position="218"/>
    </location>
</feature>
<comment type="caution">
    <text evidence="4">The sequence shown here is derived from an EMBL/GenBank/DDBJ whole genome shotgun (WGS) entry which is preliminary data.</text>
</comment>
<name>A0ABW5RXS7_9BACL</name>
<reference evidence="5" key="1">
    <citation type="journal article" date="2019" name="Int. J. Syst. Evol. Microbiol.">
        <title>The Global Catalogue of Microorganisms (GCM) 10K type strain sequencing project: providing services to taxonomists for standard genome sequencing and annotation.</title>
        <authorList>
            <consortium name="The Broad Institute Genomics Platform"/>
            <consortium name="The Broad Institute Genome Sequencing Center for Infectious Disease"/>
            <person name="Wu L."/>
            <person name="Ma J."/>
        </authorList>
    </citation>
    <scope>NUCLEOTIDE SEQUENCE [LARGE SCALE GENOMIC DNA]</scope>
    <source>
        <strain evidence="5">TISTR 2466</strain>
    </source>
</reference>
<feature type="compositionally biased region" description="Polar residues" evidence="1">
    <location>
        <begin position="130"/>
        <end position="139"/>
    </location>
</feature>
<keyword evidence="5" id="KW-1185">Reference proteome</keyword>
<evidence type="ECO:0000313" key="5">
    <source>
        <dbReference type="Proteomes" id="UP001597399"/>
    </source>
</evidence>
<proteinExistence type="predicted"/>
<accession>A0ABW5RXS7</accession>
<evidence type="ECO:0000256" key="2">
    <source>
        <dbReference type="SAM" id="Phobius"/>
    </source>
</evidence>
<evidence type="ECO:0000259" key="3">
    <source>
        <dbReference type="Pfam" id="PF05036"/>
    </source>
</evidence>
<gene>
    <name evidence="4" type="ORF">ACFSUE_01490</name>
</gene>
<dbReference type="InterPro" id="IPR036680">
    <property type="entry name" value="SPOR-like_sf"/>
</dbReference>
<dbReference type="Gene3D" id="3.30.70.1070">
    <property type="entry name" value="Sporulation related repeat"/>
    <property type="match status" value="1"/>
</dbReference>
<keyword evidence="2" id="KW-1133">Transmembrane helix</keyword>
<sequence>MIDMPEKNKKTPQVTIIFNGKKHTMEEWTRRETAADKEKSLDWNAAFSEDHVPADHHAQPLVDEEAFVKQKRLILKRKKKWHPSSRKSAGPLPTIRFIWLPAAAALVVGLVIGLTMLMIFNEQNPKSKDTWTSGNNQAQSSTDSSSAVSKNDLNLSVYVVQAGLFSSTAKAERIASELRSHGPAAVMPVTGGTAILVGVAQTDAGATRLLDHFKDQGLTVFKKKVPIEASQAILKKQSQAEAALHYKKLILELLSLMEQSKNGAHAANAGSLKTADKLYQRASKSADNTKAKSLLNHARMARQAIGKVSNENYGAQFLALQQELLNSLIDYNHFIHP</sequence>
<keyword evidence="2" id="KW-0812">Transmembrane</keyword>
<feature type="region of interest" description="Disordered" evidence="1">
    <location>
        <begin position="126"/>
        <end position="148"/>
    </location>
</feature>
<dbReference type="InterPro" id="IPR007730">
    <property type="entry name" value="SPOR-like_dom"/>
</dbReference>
<evidence type="ECO:0000256" key="1">
    <source>
        <dbReference type="SAM" id="MobiDB-lite"/>
    </source>
</evidence>
<dbReference type="SUPFAM" id="SSF110997">
    <property type="entry name" value="Sporulation related repeat"/>
    <property type="match status" value="1"/>
</dbReference>